<proteinExistence type="predicted"/>
<dbReference type="Proteomes" id="UP000685013">
    <property type="component" value="Chromosome 13"/>
</dbReference>
<reference evidence="2 3" key="1">
    <citation type="journal article" date="2021" name="Hortic Res">
        <title>The domestication of Cucurbita argyrosperma as revealed by the genome of its wild relative.</title>
        <authorList>
            <person name="Barrera-Redondo J."/>
            <person name="Sanchez-de la Vega G."/>
            <person name="Aguirre-Liguori J.A."/>
            <person name="Castellanos-Morales G."/>
            <person name="Gutierrez-Guerrero Y.T."/>
            <person name="Aguirre-Dugua X."/>
            <person name="Aguirre-Planter E."/>
            <person name="Tenaillon M.I."/>
            <person name="Lira-Saade R."/>
            <person name="Eguiarte L.E."/>
        </authorList>
    </citation>
    <scope>NUCLEOTIDE SEQUENCE [LARGE SCALE GENOMIC DNA]</scope>
    <source>
        <strain evidence="2">JBR-2021</strain>
    </source>
</reference>
<evidence type="ECO:0000313" key="2">
    <source>
        <dbReference type="EMBL" id="KAG6584156.1"/>
    </source>
</evidence>
<keyword evidence="3" id="KW-1185">Reference proteome</keyword>
<dbReference type="AlphaFoldDB" id="A0AAV6MQB0"/>
<evidence type="ECO:0000256" key="1">
    <source>
        <dbReference type="SAM" id="MobiDB-lite"/>
    </source>
</evidence>
<protein>
    <submittedName>
        <fullName evidence="2">Uncharacterized protein</fullName>
    </submittedName>
</protein>
<sequence>MSTAKMRMVKMPKKRMVWTIMALPLVVKLPNSTMRAFPGSWKSSPGERRMKRSNPNRTGAQSNIESPAPVGEGGGGGGSVVVVWGSIYRGPVGIWVGFNLHRRGCVKLTNFGCDFWH</sequence>
<feature type="compositionally biased region" description="Polar residues" evidence="1">
    <location>
        <begin position="55"/>
        <end position="65"/>
    </location>
</feature>
<organism evidence="2 3">
    <name type="scientific">Cucurbita argyrosperma subsp. sororia</name>
    <dbReference type="NCBI Taxonomy" id="37648"/>
    <lineage>
        <taxon>Eukaryota</taxon>
        <taxon>Viridiplantae</taxon>
        <taxon>Streptophyta</taxon>
        <taxon>Embryophyta</taxon>
        <taxon>Tracheophyta</taxon>
        <taxon>Spermatophyta</taxon>
        <taxon>Magnoliopsida</taxon>
        <taxon>eudicotyledons</taxon>
        <taxon>Gunneridae</taxon>
        <taxon>Pentapetalae</taxon>
        <taxon>rosids</taxon>
        <taxon>fabids</taxon>
        <taxon>Cucurbitales</taxon>
        <taxon>Cucurbitaceae</taxon>
        <taxon>Cucurbiteae</taxon>
        <taxon>Cucurbita</taxon>
    </lineage>
</organism>
<feature type="region of interest" description="Disordered" evidence="1">
    <location>
        <begin position="37"/>
        <end position="75"/>
    </location>
</feature>
<gene>
    <name evidence="2" type="ORF">SDJN03_20088</name>
</gene>
<name>A0AAV6MQB0_9ROSI</name>
<evidence type="ECO:0000313" key="3">
    <source>
        <dbReference type="Proteomes" id="UP000685013"/>
    </source>
</evidence>
<accession>A0AAV6MQB0</accession>
<comment type="caution">
    <text evidence="2">The sequence shown here is derived from an EMBL/GenBank/DDBJ whole genome shotgun (WGS) entry which is preliminary data.</text>
</comment>
<dbReference type="EMBL" id="JAGKQH010000013">
    <property type="protein sequence ID" value="KAG6584156.1"/>
    <property type="molecule type" value="Genomic_DNA"/>
</dbReference>
<feature type="non-terminal residue" evidence="2">
    <location>
        <position position="1"/>
    </location>
</feature>